<evidence type="ECO:0000313" key="2">
    <source>
        <dbReference type="EMBL" id="KAF2187138.1"/>
    </source>
</evidence>
<dbReference type="PANTHER" id="PTHR38248:SF2">
    <property type="entry name" value="FUNK1 11"/>
    <property type="match status" value="1"/>
</dbReference>
<dbReference type="AlphaFoldDB" id="A0A6A6E9C6"/>
<sequence>MLSRYVTRPFQHPDFQGLGDFFASLLLSRNFSMPVATSSRIQISPQGRKDTLSRYLKEQHHYYRAKQEGDPREILIDLDLDKELNGRPTGARHRTGTMEFIVVKVLKGRPYTYRHDLELYFYVSLWDIVQGRDKTLLKINGLDVGTREATTKWRI</sequence>
<evidence type="ECO:0000259" key="1">
    <source>
        <dbReference type="Pfam" id="PF17667"/>
    </source>
</evidence>
<dbReference type="PANTHER" id="PTHR38248">
    <property type="entry name" value="FUNK1 6"/>
    <property type="match status" value="1"/>
</dbReference>
<keyword evidence="3" id="KW-1185">Reference proteome</keyword>
<gene>
    <name evidence="2" type="ORF">K469DRAFT_705695</name>
</gene>
<reference evidence="2" key="1">
    <citation type="journal article" date="2020" name="Stud. Mycol.">
        <title>101 Dothideomycetes genomes: a test case for predicting lifestyles and emergence of pathogens.</title>
        <authorList>
            <person name="Haridas S."/>
            <person name="Albert R."/>
            <person name="Binder M."/>
            <person name="Bloem J."/>
            <person name="Labutti K."/>
            <person name="Salamov A."/>
            <person name="Andreopoulos B."/>
            <person name="Baker S."/>
            <person name="Barry K."/>
            <person name="Bills G."/>
            <person name="Bluhm B."/>
            <person name="Cannon C."/>
            <person name="Castanera R."/>
            <person name="Culley D."/>
            <person name="Daum C."/>
            <person name="Ezra D."/>
            <person name="Gonzalez J."/>
            <person name="Henrissat B."/>
            <person name="Kuo A."/>
            <person name="Liang C."/>
            <person name="Lipzen A."/>
            <person name="Lutzoni F."/>
            <person name="Magnuson J."/>
            <person name="Mondo S."/>
            <person name="Nolan M."/>
            <person name="Ohm R."/>
            <person name="Pangilinan J."/>
            <person name="Park H.-J."/>
            <person name="Ramirez L."/>
            <person name="Alfaro M."/>
            <person name="Sun H."/>
            <person name="Tritt A."/>
            <person name="Yoshinaga Y."/>
            <person name="Zwiers L.-H."/>
            <person name="Turgeon B."/>
            <person name="Goodwin S."/>
            <person name="Spatafora J."/>
            <person name="Crous P."/>
            <person name="Grigoriev I."/>
        </authorList>
    </citation>
    <scope>NUCLEOTIDE SEQUENCE</scope>
    <source>
        <strain evidence="2">CBS 207.26</strain>
    </source>
</reference>
<evidence type="ECO:0000313" key="3">
    <source>
        <dbReference type="Proteomes" id="UP000800200"/>
    </source>
</evidence>
<dbReference type="InterPro" id="IPR040976">
    <property type="entry name" value="Pkinase_fungal"/>
</dbReference>
<dbReference type="EMBL" id="ML994628">
    <property type="protein sequence ID" value="KAF2187138.1"/>
    <property type="molecule type" value="Genomic_DNA"/>
</dbReference>
<proteinExistence type="predicted"/>
<feature type="domain" description="Fungal-type protein kinase" evidence="1">
    <location>
        <begin position="66"/>
        <end position="126"/>
    </location>
</feature>
<organism evidence="2 3">
    <name type="scientific">Zopfia rhizophila CBS 207.26</name>
    <dbReference type="NCBI Taxonomy" id="1314779"/>
    <lineage>
        <taxon>Eukaryota</taxon>
        <taxon>Fungi</taxon>
        <taxon>Dikarya</taxon>
        <taxon>Ascomycota</taxon>
        <taxon>Pezizomycotina</taxon>
        <taxon>Dothideomycetes</taxon>
        <taxon>Dothideomycetes incertae sedis</taxon>
        <taxon>Zopfiaceae</taxon>
        <taxon>Zopfia</taxon>
    </lineage>
</organism>
<dbReference type="OrthoDB" id="5584477at2759"/>
<accession>A0A6A6E9C6</accession>
<dbReference type="Pfam" id="PF17667">
    <property type="entry name" value="Pkinase_fungal"/>
    <property type="match status" value="1"/>
</dbReference>
<dbReference type="Proteomes" id="UP000800200">
    <property type="component" value="Unassembled WGS sequence"/>
</dbReference>
<protein>
    <recommendedName>
        <fullName evidence="1">Fungal-type protein kinase domain-containing protein</fullName>
    </recommendedName>
</protein>
<name>A0A6A6E9C6_9PEZI</name>